<dbReference type="CDD" id="cd18458">
    <property type="entry name" value="BACK_KLHL19_KEAP1"/>
    <property type="match status" value="1"/>
</dbReference>
<evidence type="ECO:0000256" key="7">
    <source>
        <dbReference type="ARBA" id="ARBA00023203"/>
    </source>
</evidence>
<dbReference type="SMART" id="SM00612">
    <property type="entry name" value="Kelch"/>
    <property type="match status" value="4"/>
</dbReference>
<keyword evidence="4" id="KW-0963">Cytoplasm</keyword>
<dbReference type="SUPFAM" id="SSF54695">
    <property type="entry name" value="POZ domain"/>
    <property type="match status" value="1"/>
</dbReference>
<dbReference type="SUPFAM" id="SSF117281">
    <property type="entry name" value="Kelch motif"/>
    <property type="match status" value="1"/>
</dbReference>
<dbReference type="InterPro" id="IPR000210">
    <property type="entry name" value="BTB/POZ_dom"/>
</dbReference>
<dbReference type="EMBL" id="JANEYF010005049">
    <property type="protein sequence ID" value="KAJ8929346.1"/>
    <property type="molecule type" value="Genomic_DNA"/>
</dbReference>
<dbReference type="SMART" id="SM00875">
    <property type="entry name" value="BACK"/>
    <property type="match status" value="1"/>
</dbReference>
<dbReference type="PRINTS" id="PR00501">
    <property type="entry name" value="KELCHREPEAT"/>
</dbReference>
<dbReference type="Pfam" id="PF07707">
    <property type="entry name" value="BACK"/>
    <property type="match status" value="1"/>
</dbReference>
<keyword evidence="7" id="KW-0009">Actin-binding</keyword>
<dbReference type="GO" id="GO:0005737">
    <property type="term" value="C:cytoplasm"/>
    <property type="evidence" value="ECO:0007669"/>
    <property type="project" value="UniProtKB-SubCell"/>
</dbReference>
<evidence type="ECO:0000256" key="1">
    <source>
        <dbReference type="ARBA" id="ARBA00004496"/>
    </source>
</evidence>
<dbReference type="Gene3D" id="1.25.40.420">
    <property type="match status" value="1"/>
</dbReference>
<dbReference type="SMART" id="SM00225">
    <property type="entry name" value="BTB"/>
    <property type="match status" value="1"/>
</dbReference>
<dbReference type="InterPro" id="IPR006652">
    <property type="entry name" value="Kelch_1"/>
</dbReference>
<dbReference type="Pfam" id="PF00651">
    <property type="entry name" value="BTB"/>
    <property type="match status" value="1"/>
</dbReference>
<name>A0AAV8WT61_9CUCU</name>
<evidence type="ECO:0000256" key="4">
    <source>
        <dbReference type="ARBA" id="ARBA00022490"/>
    </source>
</evidence>
<evidence type="ECO:0000313" key="10">
    <source>
        <dbReference type="Proteomes" id="UP001162156"/>
    </source>
</evidence>
<dbReference type="InterPro" id="IPR011705">
    <property type="entry name" value="BACK"/>
</dbReference>
<dbReference type="InterPro" id="IPR011333">
    <property type="entry name" value="SKP1/BTB/POZ_sf"/>
</dbReference>
<comment type="caution">
    <text evidence="9">The sequence shown here is derived from an EMBL/GenBank/DDBJ whole genome shotgun (WGS) entry which is preliminary data.</text>
</comment>
<dbReference type="Gene3D" id="2.120.10.80">
    <property type="entry name" value="Kelch-type beta propeller"/>
    <property type="match status" value="1"/>
</dbReference>
<comment type="pathway">
    <text evidence="2">Protein modification; protein ubiquitination.</text>
</comment>
<evidence type="ECO:0000256" key="2">
    <source>
        <dbReference type="ARBA" id="ARBA00004906"/>
    </source>
</evidence>
<proteinExistence type="predicted"/>
<dbReference type="InterPro" id="IPR047098">
    <property type="entry name" value="KEAP1_BACK"/>
</dbReference>
<reference evidence="9" key="1">
    <citation type="journal article" date="2023" name="Insect Mol. Biol.">
        <title>Genome sequencing provides insights into the evolution of gene families encoding plant cell wall-degrading enzymes in longhorned beetles.</title>
        <authorList>
            <person name="Shin N.R."/>
            <person name="Okamura Y."/>
            <person name="Kirsch R."/>
            <person name="Pauchet Y."/>
        </authorList>
    </citation>
    <scope>NUCLEOTIDE SEQUENCE</scope>
    <source>
        <strain evidence="9">RBIC_L_NR</strain>
    </source>
</reference>
<evidence type="ECO:0000313" key="9">
    <source>
        <dbReference type="EMBL" id="KAJ8929346.1"/>
    </source>
</evidence>
<dbReference type="Proteomes" id="UP001162156">
    <property type="component" value="Unassembled WGS sequence"/>
</dbReference>
<dbReference type="PROSITE" id="PS50097">
    <property type="entry name" value="BTB"/>
    <property type="match status" value="1"/>
</dbReference>
<dbReference type="FunFam" id="1.25.40.420:FF:000001">
    <property type="entry name" value="Kelch-like family member 12"/>
    <property type="match status" value="1"/>
</dbReference>
<evidence type="ECO:0000259" key="8">
    <source>
        <dbReference type="PROSITE" id="PS50097"/>
    </source>
</evidence>
<evidence type="ECO:0000256" key="3">
    <source>
        <dbReference type="ARBA" id="ARBA00022441"/>
    </source>
</evidence>
<evidence type="ECO:0000256" key="6">
    <source>
        <dbReference type="ARBA" id="ARBA00022786"/>
    </source>
</evidence>
<evidence type="ECO:0000256" key="5">
    <source>
        <dbReference type="ARBA" id="ARBA00022737"/>
    </source>
</evidence>
<keyword evidence="3" id="KW-0880">Kelch repeat</keyword>
<dbReference type="FunFam" id="2.120.10.80:FF:000024">
    <property type="entry name" value="Kelch-like ECH-associated protein 1"/>
    <property type="match status" value="1"/>
</dbReference>
<protein>
    <recommendedName>
        <fullName evidence="8">BTB domain-containing protein</fullName>
    </recommendedName>
</protein>
<keyword evidence="5" id="KW-0677">Repeat</keyword>
<dbReference type="Pfam" id="PF01344">
    <property type="entry name" value="Kelch_1"/>
    <property type="match status" value="4"/>
</dbReference>
<keyword evidence="10" id="KW-1185">Reference proteome</keyword>
<sequence>MDMMRSHHMLTDVVLEVGCELFHAHRVVLAAASPYFKAMFTGGLKECDMSRVKLQGVSATAMASMPSGPLVDMNVNQMTTSLVPTDNEPTTSSEINNTPFETNPGLLPVHLGQVPNVIQACCDFLERQLDPSNAIGIASFAEQHGCIELCKKANQYIERHFSQICHEEEFLQLNSMQLINLIKKDELNVQDEKEVYNAVLKWVRYDEDTRHMKMEHILSADLTLHIRTVVKERCPNIPRVIYIAGGYFRQSLDILEGYNVDEKTWAKLDRLTVPRSGLGGAFLKGTFYAVGGRNNSPGNSYDSDWVDKYNPLKDQWRPCNPMSVPRNRVGVAVMDGLLYAVGGSEGSKYHSSVECYDPEADRWSMVKPMQYKRLAVGVAVVNRLLYAIGGYDGVNRHNTVECYHPENNEWTMIAPMHTPRSGAGVAAINQYIYVVGGYDGKKQLNTVERYDTEKRYLGI</sequence>
<comment type="subcellular location">
    <subcellularLocation>
        <location evidence="1">Cytoplasm</location>
    </subcellularLocation>
</comment>
<dbReference type="InterPro" id="IPR015915">
    <property type="entry name" value="Kelch-typ_b-propeller"/>
</dbReference>
<gene>
    <name evidence="9" type="ORF">NQ314_017974</name>
</gene>
<dbReference type="AlphaFoldDB" id="A0AAV8WT61"/>
<dbReference type="PANTHER" id="PTHR24412">
    <property type="entry name" value="KELCH PROTEIN"/>
    <property type="match status" value="1"/>
</dbReference>
<accession>A0AAV8WT61</accession>
<organism evidence="9 10">
    <name type="scientific">Rhamnusium bicolor</name>
    <dbReference type="NCBI Taxonomy" id="1586634"/>
    <lineage>
        <taxon>Eukaryota</taxon>
        <taxon>Metazoa</taxon>
        <taxon>Ecdysozoa</taxon>
        <taxon>Arthropoda</taxon>
        <taxon>Hexapoda</taxon>
        <taxon>Insecta</taxon>
        <taxon>Pterygota</taxon>
        <taxon>Neoptera</taxon>
        <taxon>Endopterygota</taxon>
        <taxon>Coleoptera</taxon>
        <taxon>Polyphaga</taxon>
        <taxon>Cucujiformia</taxon>
        <taxon>Chrysomeloidea</taxon>
        <taxon>Cerambycidae</taxon>
        <taxon>Lepturinae</taxon>
        <taxon>Rhagiini</taxon>
        <taxon>Rhamnusium</taxon>
    </lineage>
</organism>
<dbReference type="PANTHER" id="PTHR24412:SF401">
    <property type="entry name" value="FI11917P"/>
    <property type="match status" value="1"/>
</dbReference>
<dbReference type="GO" id="GO:0003779">
    <property type="term" value="F:actin binding"/>
    <property type="evidence" value="ECO:0007669"/>
    <property type="project" value="UniProtKB-KW"/>
</dbReference>
<feature type="domain" description="BTB" evidence="8">
    <location>
        <begin position="11"/>
        <end position="65"/>
    </location>
</feature>
<keyword evidence="6" id="KW-0833">Ubl conjugation pathway</keyword>
<dbReference type="Gene3D" id="3.30.710.10">
    <property type="entry name" value="Potassium Channel Kv1.1, Chain A"/>
    <property type="match status" value="1"/>
</dbReference>